<dbReference type="InterPro" id="IPR051055">
    <property type="entry name" value="PIF1_helicase"/>
</dbReference>
<dbReference type="SUPFAM" id="SSF52540">
    <property type="entry name" value="P-loop containing nucleoside triphosphate hydrolases"/>
    <property type="match status" value="1"/>
</dbReference>
<dbReference type="InterPro" id="IPR019787">
    <property type="entry name" value="Znf_PHD-finger"/>
</dbReference>
<feature type="region of interest" description="Disordered" evidence="5">
    <location>
        <begin position="698"/>
        <end position="741"/>
    </location>
</feature>
<dbReference type="Gene3D" id="3.30.40.10">
    <property type="entry name" value="Zinc/RING finger domain, C3HC4 (zinc finger)"/>
    <property type="match status" value="1"/>
</dbReference>
<dbReference type="Proteomes" id="UP001217089">
    <property type="component" value="Unassembled WGS sequence"/>
</dbReference>
<keyword evidence="8" id="KW-1185">Reference proteome</keyword>
<protein>
    <recommendedName>
        <fullName evidence="6">PHD-type domain-containing protein</fullName>
    </recommendedName>
</protein>
<dbReference type="SMART" id="SM00249">
    <property type="entry name" value="PHD"/>
    <property type="match status" value="1"/>
</dbReference>
<dbReference type="EMBL" id="JARBDR010000919">
    <property type="protein sequence ID" value="KAJ8300880.1"/>
    <property type="molecule type" value="Genomic_DNA"/>
</dbReference>
<evidence type="ECO:0000313" key="8">
    <source>
        <dbReference type="Proteomes" id="UP001217089"/>
    </source>
</evidence>
<keyword evidence="2 4" id="KW-0863">Zinc-finger</keyword>
<dbReference type="SUPFAM" id="SSF57903">
    <property type="entry name" value="FYVE/PHD zinc finger"/>
    <property type="match status" value="1"/>
</dbReference>
<sequence length="802" mass="92762">MHRDQEIVFFFKFHLKCDTDVESKPNARRIFSEISACGIEKVYVAEDTGSPDALQRCRLPKKIHLKINSPVILLVNLSDELVNGLVGIVTDMKQDSVTVHFDSLERNFEMKKHMFPIYDIKLKKDIACRSQIPLKLAFALTVHRAQGLTLNRVHVHCRYMLQPGQVAVAFSRVRMKKDLRVSDFSEKVVVKPPAEIEEFYCQIQALKKPDLKCCRNFELKEMETETSSESSYQPGETDEISEEQLIEEEMKIAEIVDKVLEEQQVEHSLPETLSVADLLNGLLHKNAVTLNQQEENDCLKFLLHQDISKFLDFLWNSLFKIKEKVLTSADPLDNKTTTLLYQEMFNFQKSNEYVSHINLLFEKPPGQSQFNVCYKLFCELRKFMLDKVAEPIRSSYREKAETERGKVYKESEGGIEKIRYIAGWCISSLKKHKRVAIQGKLYRPKEIESLRRLKTEIDLLGELESNESSPEIERKQNIRKGLTNVTDSCSNFFQKLDKEIRQLETETNINIYGKNIGNFIKTTIMNNQTMLNAFSSLFILQSEKEMEVLPSLFEDLISKYSMMSLSQLRKEYLNLVKVKKTEAHRKQIKMRTKKKAEKFNIQTFLNDKSDGKLSSHRRLQSEIAANEHYLVDSFTKKDIILLGKYYQLHFSSTATKKDICTLLSKKVMEEERALSDVSENKEEKEKIPRKRYHTDTVFQKKVHAGDRESQNEPSSSGSKEVSPKTKGEKYTEKRTLRGKGKAKKKKGEIKYPCGVCGENCYVDCVLCDGCETWFHDKCANVIDLDSLPEEWYCQPCVEALGL</sequence>
<dbReference type="PANTHER" id="PTHR47642">
    <property type="entry name" value="ATP-DEPENDENT DNA HELICASE"/>
    <property type="match status" value="1"/>
</dbReference>
<gene>
    <name evidence="7" type="ORF">KUTeg_022399</name>
</gene>
<dbReference type="Gene3D" id="2.30.30.940">
    <property type="match status" value="1"/>
</dbReference>
<accession>A0ABQ9EBJ8</accession>
<comment type="caution">
    <text evidence="7">The sequence shown here is derived from an EMBL/GenBank/DDBJ whole genome shotgun (WGS) entry which is preliminary data.</text>
</comment>
<dbReference type="InterPro" id="IPR027417">
    <property type="entry name" value="P-loop_NTPase"/>
</dbReference>
<dbReference type="InterPro" id="IPR011011">
    <property type="entry name" value="Znf_FYVE_PHD"/>
</dbReference>
<feature type="compositionally biased region" description="Basic and acidic residues" evidence="5">
    <location>
        <begin position="721"/>
        <end position="735"/>
    </location>
</feature>
<keyword evidence="1" id="KW-0479">Metal-binding</keyword>
<proteinExistence type="predicted"/>
<dbReference type="InterPro" id="IPR001965">
    <property type="entry name" value="Znf_PHD"/>
</dbReference>
<dbReference type="PROSITE" id="PS01359">
    <property type="entry name" value="ZF_PHD_1"/>
    <property type="match status" value="1"/>
</dbReference>
<dbReference type="InterPro" id="IPR013083">
    <property type="entry name" value="Znf_RING/FYVE/PHD"/>
</dbReference>
<evidence type="ECO:0000256" key="3">
    <source>
        <dbReference type="ARBA" id="ARBA00022833"/>
    </source>
</evidence>
<evidence type="ECO:0000259" key="6">
    <source>
        <dbReference type="PROSITE" id="PS50016"/>
    </source>
</evidence>
<keyword evidence="3" id="KW-0862">Zinc</keyword>
<dbReference type="CDD" id="cd15517">
    <property type="entry name" value="PHD_TCF19_like"/>
    <property type="match status" value="1"/>
</dbReference>
<organism evidence="7 8">
    <name type="scientific">Tegillarca granosa</name>
    <name type="common">Malaysian cockle</name>
    <name type="synonym">Anadara granosa</name>
    <dbReference type="NCBI Taxonomy" id="220873"/>
    <lineage>
        <taxon>Eukaryota</taxon>
        <taxon>Metazoa</taxon>
        <taxon>Spiralia</taxon>
        <taxon>Lophotrochozoa</taxon>
        <taxon>Mollusca</taxon>
        <taxon>Bivalvia</taxon>
        <taxon>Autobranchia</taxon>
        <taxon>Pteriomorphia</taxon>
        <taxon>Arcoida</taxon>
        <taxon>Arcoidea</taxon>
        <taxon>Arcidae</taxon>
        <taxon>Tegillarca</taxon>
    </lineage>
</organism>
<evidence type="ECO:0000256" key="1">
    <source>
        <dbReference type="ARBA" id="ARBA00022723"/>
    </source>
</evidence>
<feature type="domain" description="PHD-type" evidence="6">
    <location>
        <begin position="750"/>
        <end position="799"/>
    </location>
</feature>
<dbReference type="Gene3D" id="3.40.50.300">
    <property type="entry name" value="P-loop containing nucleotide triphosphate hydrolases"/>
    <property type="match status" value="1"/>
</dbReference>
<dbReference type="InterPro" id="IPR019786">
    <property type="entry name" value="Zinc_finger_PHD-type_CS"/>
</dbReference>
<dbReference type="CDD" id="cd18809">
    <property type="entry name" value="SF1_C_RecD"/>
    <property type="match status" value="1"/>
</dbReference>
<evidence type="ECO:0000256" key="2">
    <source>
        <dbReference type="ARBA" id="ARBA00022771"/>
    </source>
</evidence>
<evidence type="ECO:0000256" key="5">
    <source>
        <dbReference type="SAM" id="MobiDB-lite"/>
    </source>
</evidence>
<reference evidence="7 8" key="1">
    <citation type="submission" date="2022-12" db="EMBL/GenBank/DDBJ databases">
        <title>Chromosome-level genome of Tegillarca granosa.</title>
        <authorList>
            <person name="Kim J."/>
        </authorList>
    </citation>
    <scope>NUCLEOTIDE SEQUENCE [LARGE SCALE GENOMIC DNA]</scope>
    <source>
        <strain evidence="7">Teg-2019</strain>
        <tissue evidence="7">Adductor muscle</tissue>
    </source>
</reference>
<dbReference type="PROSITE" id="PS50016">
    <property type="entry name" value="ZF_PHD_2"/>
    <property type="match status" value="1"/>
</dbReference>
<evidence type="ECO:0000313" key="7">
    <source>
        <dbReference type="EMBL" id="KAJ8300880.1"/>
    </source>
</evidence>
<evidence type="ECO:0000256" key="4">
    <source>
        <dbReference type="PROSITE-ProRule" id="PRU00146"/>
    </source>
</evidence>
<name>A0ABQ9EBJ8_TEGGR</name>